<dbReference type="Proteomes" id="UP000751518">
    <property type="component" value="Unassembled WGS sequence"/>
</dbReference>
<dbReference type="GO" id="GO:0070929">
    <property type="term" value="P:trans-translation"/>
    <property type="evidence" value="ECO:0007669"/>
    <property type="project" value="UniProtKB-UniRule"/>
</dbReference>
<evidence type="ECO:0000256" key="2">
    <source>
        <dbReference type="ARBA" id="ARBA00022884"/>
    </source>
</evidence>
<comment type="caution">
    <text evidence="4">The sequence shown here is derived from an EMBL/GenBank/DDBJ whole genome shotgun (WGS) entry which is preliminary data.</text>
</comment>
<dbReference type="EMBL" id="JAGQKZ010000020">
    <property type="protein sequence ID" value="MCA9392100.1"/>
    <property type="molecule type" value="Genomic_DNA"/>
</dbReference>
<keyword evidence="2 3" id="KW-0694">RNA-binding</keyword>
<dbReference type="InterPro" id="IPR023620">
    <property type="entry name" value="SmpB"/>
</dbReference>
<comment type="similarity">
    <text evidence="3">Belongs to the SmpB family.</text>
</comment>
<organism evidence="4 5">
    <name type="scientific">candidate division WWE3 bacterium</name>
    <dbReference type="NCBI Taxonomy" id="2053526"/>
    <lineage>
        <taxon>Bacteria</taxon>
        <taxon>Katanobacteria</taxon>
    </lineage>
</organism>
<gene>
    <name evidence="3 4" type="primary">smpB</name>
    <name evidence="4" type="ORF">KC614_02760</name>
</gene>
<dbReference type="PANTHER" id="PTHR30308:SF2">
    <property type="entry name" value="SSRA-BINDING PROTEIN"/>
    <property type="match status" value="1"/>
</dbReference>
<comment type="subcellular location">
    <subcellularLocation>
        <location evidence="3">Cytoplasm</location>
    </subcellularLocation>
    <text evidence="3">The tmRNA-SmpB complex associates with stalled 70S ribosomes.</text>
</comment>
<evidence type="ECO:0000313" key="4">
    <source>
        <dbReference type="EMBL" id="MCA9392100.1"/>
    </source>
</evidence>
<dbReference type="GO" id="GO:0005829">
    <property type="term" value="C:cytosol"/>
    <property type="evidence" value="ECO:0007669"/>
    <property type="project" value="TreeGrafter"/>
</dbReference>
<dbReference type="PROSITE" id="PS01317">
    <property type="entry name" value="SSRP"/>
    <property type="match status" value="1"/>
</dbReference>
<dbReference type="NCBIfam" id="NF003843">
    <property type="entry name" value="PRK05422.1"/>
    <property type="match status" value="1"/>
</dbReference>
<dbReference type="GO" id="GO:0070930">
    <property type="term" value="P:trans-translation-dependent protein tagging"/>
    <property type="evidence" value="ECO:0007669"/>
    <property type="project" value="TreeGrafter"/>
</dbReference>
<sequence length="151" mass="17259">MDVLATNNKARFNYDLQDKFEAGISLNGAEVKSVKRGNLQIRESYVKITKSGEAHLHNAYIAPYSHAGNKDYNPYRTRKLLLRAEELSEIAAKTHGSNLTIVPIKVYNTSRGLIKLEIALARGKKQYEKRREITKRDIKKEIKGTLKKYHS</sequence>
<evidence type="ECO:0000256" key="1">
    <source>
        <dbReference type="ARBA" id="ARBA00022490"/>
    </source>
</evidence>
<dbReference type="NCBIfam" id="TIGR00086">
    <property type="entry name" value="smpB"/>
    <property type="match status" value="1"/>
</dbReference>
<dbReference type="Gene3D" id="2.40.280.10">
    <property type="match status" value="1"/>
</dbReference>
<accession>A0A955LKC8</accession>
<dbReference type="HAMAP" id="MF_00023">
    <property type="entry name" value="SmpB"/>
    <property type="match status" value="1"/>
</dbReference>
<dbReference type="InterPro" id="IPR020081">
    <property type="entry name" value="SsrA-bd_prot_CS"/>
</dbReference>
<keyword evidence="1 3" id="KW-0963">Cytoplasm</keyword>
<reference evidence="4" key="1">
    <citation type="submission" date="2020-04" db="EMBL/GenBank/DDBJ databases">
        <authorList>
            <person name="Zhang T."/>
        </authorList>
    </citation>
    <scope>NUCLEOTIDE SEQUENCE</scope>
    <source>
        <strain evidence="4">HKST-UBA03</strain>
    </source>
</reference>
<reference evidence="4" key="2">
    <citation type="journal article" date="2021" name="Microbiome">
        <title>Successional dynamics and alternative stable states in a saline activated sludge microbial community over 9 years.</title>
        <authorList>
            <person name="Wang Y."/>
            <person name="Ye J."/>
            <person name="Ju F."/>
            <person name="Liu L."/>
            <person name="Boyd J.A."/>
            <person name="Deng Y."/>
            <person name="Parks D.H."/>
            <person name="Jiang X."/>
            <person name="Yin X."/>
            <person name="Woodcroft B.J."/>
            <person name="Tyson G.W."/>
            <person name="Hugenholtz P."/>
            <person name="Polz M.F."/>
            <person name="Zhang T."/>
        </authorList>
    </citation>
    <scope>NUCLEOTIDE SEQUENCE</scope>
    <source>
        <strain evidence="4">HKST-UBA03</strain>
    </source>
</reference>
<name>A0A955LKC8_UNCKA</name>
<protein>
    <recommendedName>
        <fullName evidence="3">SsrA-binding protein</fullName>
    </recommendedName>
    <alternativeName>
        <fullName evidence="3">Small protein B</fullName>
    </alternativeName>
</protein>
<dbReference type="GO" id="GO:0003723">
    <property type="term" value="F:RNA binding"/>
    <property type="evidence" value="ECO:0007669"/>
    <property type="project" value="UniProtKB-UniRule"/>
</dbReference>
<proteinExistence type="inferred from homology"/>
<dbReference type="PANTHER" id="PTHR30308">
    <property type="entry name" value="TMRNA-BINDING COMPONENT OF TRANS-TRANSLATION TAGGING COMPLEX"/>
    <property type="match status" value="1"/>
</dbReference>
<dbReference type="AlphaFoldDB" id="A0A955LKC8"/>
<dbReference type="CDD" id="cd09294">
    <property type="entry name" value="SmpB"/>
    <property type="match status" value="1"/>
</dbReference>
<evidence type="ECO:0000313" key="5">
    <source>
        <dbReference type="Proteomes" id="UP000751518"/>
    </source>
</evidence>
<evidence type="ECO:0000256" key="3">
    <source>
        <dbReference type="HAMAP-Rule" id="MF_00023"/>
    </source>
</evidence>
<dbReference type="InterPro" id="IPR000037">
    <property type="entry name" value="SsrA-bd_prot"/>
</dbReference>
<comment type="function">
    <text evidence="3">Required for rescue of stalled ribosomes mediated by trans-translation. Binds to transfer-messenger RNA (tmRNA), required for stable association of tmRNA with ribosomes. tmRNA and SmpB together mimic tRNA shape, replacing the anticodon stem-loop with SmpB. tmRNA is encoded by the ssrA gene; the 2 termini fold to resemble tRNA(Ala) and it encodes a 'tag peptide', a short internal open reading frame. During trans-translation Ala-aminoacylated tmRNA acts like a tRNA, entering the A-site of stalled ribosomes, displacing the stalled mRNA. The ribosome then switches to translate the ORF on the tmRNA; the nascent peptide is terminated with the 'tag peptide' encoded by the tmRNA and targeted for degradation. The ribosome is freed to recommence translation, which seems to be the essential function of trans-translation.</text>
</comment>
<dbReference type="Pfam" id="PF01668">
    <property type="entry name" value="SmpB"/>
    <property type="match status" value="1"/>
</dbReference>
<dbReference type="SUPFAM" id="SSF74982">
    <property type="entry name" value="Small protein B (SmpB)"/>
    <property type="match status" value="1"/>
</dbReference>